<evidence type="ECO:0000256" key="3">
    <source>
        <dbReference type="ARBA" id="ARBA00022475"/>
    </source>
</evidence>
<dbReference type="PANTHER" id="PTHR34296">
    <property type="entry name" value="TRANSCRIPTIONAL ACTIVATOR PROTEIN MED"/>
    <property type="match status" value="1"/>
</dbReference>
<organism evidence="9 10">
    <name type="scientific">Nocardiopsis suaedae</name>
    <dbReference type="NCBI Taxonomy" id="3018444"/>
    <lineage>
        <taxon>Bacteria</taxon>
        <taxon>Bacillati</taxon>
        <taxon>Actinomycetota</taxon>
        <taxon>Actinomycetes</taxon>
        <taxon>Streptosporangiales</taxon>
        <taxon>Nocardiopsidaceae</taxon>
        <taxon>Nocardiopsis</taxon>
    </lineage>
</organism>
<dbReference type="InterPro" id="IPR028082">
    <property type="entry name" value="Peripla_BP_I"/>
</dbReference>
<keyword evidence="6" id="KW-0449">Lipoprotein</keyword>
<evidence type="ECO:0000256" key="2">
    <source>
        <dbReference type="ARBA" id="ARBA00008610"/>
    </source>
</evidence>
<dbReference type="Gene3D" id="3.40.50.2300">
    <property type="match status" value="2"/>
</dbReference>
<evidence type="ECO:0000256" key="1">
    <source>
        <dbReference type="ARBA" id="ARBA00004193"/>
    </source>
</evidence>
<comment type="subcellular location">
    <subcellularLocation>
        <location evidence="1">Cell membrane</location>
        <topology evidence="1">Lipid-anchor</topology>
    </subcellularLocation>
</comment>
<comment type="similarity">
    <text evidence="2">Belongs to the BMP lipoprotein family.</text>
</comment>
<dbReference type="RefSeq" id="WP_270681424.1">
    <property type="nucleotide sequence ID" value="NZ_JAQFWP010000108.1"/>
</dbReference>
<keyword evidence="10" id="KW-1185">Reference proteome</keyword>
<reference evidence="9" key="1">
    <citation type="submission" date="2023-01" db="EMBL/GenBank/DDBJ databases">
        <title>Draft genome sequence of Nocardiopsis sp. LSu2-4 isolated from halophytes.</title>
        <authorList>
            <person name="Duangmal K."/>
            <person name="Chantavorakit T."/>
        </authorList>
    </citation>
    <scope>NUCLEOTIDE SEQUENCE</scope>
    <source>
        <strain evidence="9">LSu2-4</strain>
    </source>
</reference>
<gene>
    <name evidence="9" type="ORF">O4U47_30310</name>
</gene>
<protein>
    <submittedName>
        <fullName evidence="9">BMP family ABC transporter substrate-binding protein</fullName>
    </submittedName>
</protein>
<dbReference type="PROSITE" id="PS51257">
    <property type="entry name" value="PROKAR_LIPOPROTEIN"/>
    <property type="match status" value="1"/>
</dbReference>
<sequence length="356" mass="37266">MRRTIAARGAAVAAAGTLALALSACDDPGGAGGGGEGGGEGGGGSASDLRVGLAYDIGGRGDKSFNDSAYRGLQRIEEELGVAEVNDLEPSKDEPDSAKVDRLRLMADQDYDVVIAVGFAYAEPLREVAPDYPDVRFAIIDEEIDDLDNVTSLVFAEEEASFLAGVAAAHTTEEDHVGFIGGVQTPLIEKFESGFTAGVEHVDDGIEIESQYLSQPPDMGGFQDPAAGKSAARSQYDAGADVIYHASGASGNGVLEAAEEEEKYFIGVDSDQYESATDAQKPYVITSAMKRIDTAVFEFVSAVAEGEAESGVQRFDLSDGGVDYADSNEEAMGEIGDELEEAKQQIIDGEIEVSSS</sequence>
<feature type="domain" description="ABC transporter substrate-binding protein PnrA-like" evidence="8">
    <location>
        <begin position="57"/>
        <end position="354"/>
    </location>
</feature>
<evidence type="ECO:0000313" key="9">
    <source>
        <dbReference type="EMBL" id="MDA2808838.1"/>
    </source>
</evidence>
<keyword evidence="4 7" id="KW-0732">Signal</keyword>
<dbReference type="PANTHER" id="PTHR34296:SF2">
    <property type="entry name" value="ABC TRANSPORTER GUANOSINE-BINDING PROTEIN NUPN"/>
    <property type="match status" value="1"/>
</dbReference>
<keyword evidence="3" id="KW-1003">Cell membrane</keyword>
<dbReference type="SUPFAM" id="SSF53822">
    <property type="entry name" value="Periplasmic binding protein-like I"/>
    <property type="match status" value="1"/>
</dbReference>
<feature type="signal peptide" evidence="7">
    <location>
        <begin position="1"/>
        <end position="24"/>
    </location>
</feature>
<dbReference type="InterPro" id="IPR003760">
    <property type="entry name" value="PnrA-like"/>
</dbReference>
<dbReference type="InterPro" id="IPR050957">
    <property type="entry name" value="BMP_lipoprotein"/>
</dbReference>
<comment type="caution">
    <text evidence="9">The sequence shown here is derived from an EMBL/GenBank/DDBJ whole genome shotgun (WGS) entry which is preliminary data.</text>
</comment>
<dbReference type="CDD" id="cd06354">
    <property type="entry name" value="PBP1_PrnA-like"/>
    <property type="match status" value="1"/>
</dbReference>
<evidence type="ECO:0000256" key="4">
    <source>
        <dbReference type="ARBA" id="ARBA00022729"/>
    </source>
</evidence>
<evidence type="ECO:0000256" key="6">
    <source>
        <dbReference type="ARBA" id="ARBA00023288"/>
    </source>
</evidence>
<proteinExistence type="inferred from homology"/>
<name>A0ABT4TVW2_9ACTN</name>
<keyword evidence="5" id="KW-0472">Membrane</keyword>
<evidence type="ECO:0000256" key="7">
    <source>
        <dbReference type="SAM" id="SignalP"/>
    </source>
</evidence>
<dbReference type="Pfam" id="PF02608">
    <property type="entry name" value="Bmp"/>
    <property type="match status" value="1"/>
</dbReference>
<feature type="chain" id="PRO_5046980221" evidence="7">
    <location>
        <begin position="25"/>
        <end position="356"/>
    </location>
</feature>
<evidence type="ECO:0000313" key="10">
    <source>
        <dbReference type="Proteomes" id="UP001165685"/>
    </source>
</evidence>
<evidence type="ECO:0000259" key="8">
    <source>
        <dbReference type="Pfam" id="PF02608"/>
    </source>
</evidence>
<accession>A0ABT4TVW2</accession>
<dbReference type="EMBL" id="JAQFWP010000108">
    <property type="protein sequence ID" value="MDA2808838.1"/>
    <property type="molecule type" value="Genomic_DNA"/>
</dbReference>
<dbReference type="Proteomes" id="UP001165685">
    <property type="component" value="Unassembled WGS sequence"/>
</dbReference>
<evidence type="ECO:0000256" key="5">
    <source>
        <dbReference type="ARBA" id="ARBA00023136"/>
    </source>
</evidence>